<evidence type="ECO:0000313" key="2">
    <source>
        <dbReference type="Proteomes" id="UP001364156"/>
    </source>
</evidence>
<accession>A0ABZ2HM35</accession>
<dbReference type="RefSeq" id="WP_338551217.1">
    <property type="nucleotide sequence ID" value="NZ_CP146069.1"/>
</dbReference>
<gene>
    <name evidence="1" type="ORF">RZ517_04175</name>
</gene>
<name>A0ABZ2HM35_9RHOB</name>
<sequence length="89" mass="10057">MGEVFEQLTFAQQWPKQFFAIIAVTRPQDVVMRARDISDRVDLQEPQATYGPHDIDWSTWVFGQIIGMQPHSPGSAIVDLQSGCHGKLM</sequence>
<protein>
    <submittedName>
        <fullName evidence="1">Uncharacterized protein</fullName>
    </submittedName>
</protein>
<proteinExistence type="predicted"/>
<dbReference type="EMBL" id="CP146069">
    <property type="protein sequence ID" value="WWR48413.1"/>
    <property type="molecule type" value="Genomic_DNA"/>
</dbReference>
<keyword evidence="2" id="KW-1185">Reference proteome</keyword>
<dbReference type="Proteomes" id="UP001364156">
    <property type="component" value="Chromosome"/>
</dbReference>
<evidence type="ECO:0000313" key="1">
    <source>
        <dbReference type="EMBL" id="WWR48413.1"/>
    </source>
</evidence>
<organism evidence="1 2">
    <name type="scientific">Roseovarius phycicola</name>
    <dbReference type="NCBI Taxonomy" id="3080976"/>
    <lineage>
        <taxon>Bacteria</taxon>
        <taxon>Pseudomonadati</taxon>
        <taxon>Pseudomonadota</taxon>
        <taxon>Alphaproteobacteria</taxon>
        <taxon>Rhodobacterales</taxon>
        <taxon>Roseobacteraceae</taxon>
        <taxon>Roseovarius</taxon>
    </lineage>
</organism>
<reference evidence="1 2" key="1">
    <citation type="submission" date="2023-10" db="EMBL/GenBank/DDBJ databases">
        <title>Roseovarius strain S88 nov., isolated from a marine algae.</title>
        <authorList>
            <person name="Lee M.W."/>
            <person name="Lee J.K."/>
            <person name="Kim J.M."/>
            <person name="Choi D.G."/>
            <person name="Baek J.H."/>
            <person name="Bayburt H."/>
            <person name="Jung J.J."/>
            <person name="Han D.M."/>
            <person name="Jeon C.O."/>
        </authorList>
    </citation>
    <scope>NUCLEOTIDE SEQUENCE [LARGE SCALE GENOMIC DNA]</scope>
    <source>
        <strain evidence="1 2">S88</strain>
    </source>
</reference>